<dbReference type="AlphaFoldDB" id="A0A0G4M1B5"/>
<feature type="region of interest" description="Disordered" evidence="1">
    <location>
        <begin position="1"/>
        <end position="21"/>
    </location>
</feature>
<reference evidence="2 3" key="1">
    <citation type="submission" date="2015-05" db="EMBL/GenBank/DDBJ databases">
        <authorList>
            <person name="Wang D.B."/>
            <person name="Wang M."/>
        </authorList>
    </citation>
    <scope>NUCLEOTIDE SEQUENCE [LARGE SCALE GENOMIC DNA]</scope>
    <source>
        <strain evidence="2">VL1</strain>
    </source>
</reference>
<evidence type="ECO:0000256" key="1">
    <source>
        <dbReference type="SAM" id="MobiDB-lite"/>
    </source>
</evidence>
<keyword evidence="3" id="KW-1185">Reference proteome</keyword>
<sequence length="120" mass="13955">MHKRYKETNSGQTPPSASPFDTESEFLRSLKRLYLYIIQDVIELSRENPLIEEDEEKPEYPSRAREIGFASDEISRLYSVNLDREAVAKFLLSVQPPKRFSYREKFDRLIGAIIGIVNEA</sequence>
<dbReference type="InterPro" id="IPR022198">
    <property type="entry name" value="DUF3723"/>
</dbReference>
<feature type="compositionally biased region" description="Polar residues" evidence="1">
    <location>
        <begin position="8"/>
        <end position="21"/>
    </location>
</feature>
<evidence type="ECO:0000313" key="2">
    <source>
        <dbReference type="EMBL" id="CRK28067.1"/>
    </source>
</evidence>
<evidence type="ECO:0000313" key="3">
    <source>
        <dbReference type="Proteomes" id="UP000044602"/>
    </source>
</evidence>
<dbReference type="STRING" id="100787.A0A0G4M1B5"/>
<proteinExistence type="predicted"/>
<dbReference type="Pfam" id="PF12520">
    <property type="entry name" value="DUF3723"/>
    <property type="match status" value="1"/>
</dbReference>
<accession>A0A0G4M1B5</accession>
<dbReference type="EMBL" id="CVQH01020629">
    <property type="protein sequence ID" value="CRK28067.1"/>
    <property type="molecule type" value="Genomic_DNA"/>
</dbReference>
<name>A0A0G4M1B5_VERLO</name>
<organism evidence="2 3">
    <name type="scientific">Verticillium longisporum</name>
    <name type="common">Verticillium dahliae var. longisporum</name>
    <dbReference type="NCBI Taxonomy" id="100787"/>
    <lineage>
        <taxon>Eukaryota</taxon>
        <taxon>Fungi</taxon>
        <taxon>Dikarya</taxon>
        <taxon>Ascomycota</taxon>
        <taxon>Pezizomycotina</taxon>
        <taxon>Sordariomycetes</taxon>
        <taxon>Hypocreomycetidae</taxon>
        <taxon>Glomerellales</taxon>
        <taxon>Plectosphaerellaceae</taxon>
        <taxon>Verticillium</taxon>
    </lineage>
</organism>
<protein>
    <submittedName>
        <fullName evidence="2">Uncharacterized protein</fullName>
    </submittedName>
</protein>
<dbReference type="Proteomes" id="UP000044602">
    <property type="component" value="Unassembled WGS sequence"/>
</dbReference>
<gene>
    <name evidence="2" type="ORF">BN1708_015097</name>
</gene>